<feature type="domain" description="Peptidase C-terminal archaeal/bacterial" evidence="3">
    <location>
        <begin position="462"/>
        <end position="533"/>
    </location>
</feature>
<sequence length="550" mass="57736">MRASTLSFLGALAVLATACGDDDTSGTDDAGASDAGIDGGGGDAGSTSDAGGADECIPVRATTWTLEGLDDVSIGYLARLVPQVDGDTYDLSIQFYRYGDTEYVGTFDVSTGPDSNHESCAHCVQAWHGTDRTRGFFVTEGSLEITSDPFEMRLAGSLTGARLIEVTIEGPTLMSVPVPGGRCLVVEDVEFDRTFAPEGWTCATEAYHDGETCDCRCGPIDPDCYEDLPVEGCFPGEVCVGVPNQEIIRIDGACKERCDRATGDACDVGVCSFGPNNVDVCVSELEDWDPEADIGETCAEGAGFCAIDEGGFVRGVCDIHDRNDRECKPTCDEDSDCNLAVFERCYTITAGWPPEGFCSPRYPIDWTCSGDRYEDGTYCDCECGVFDPDCYDSTRAVRGCGDGETCVDGASCEPIPANDTCAAAIPLTPGTPVTGTTLGALTQYTAATPCVTSEQQGPDVAYSIALTAGQTLTVTATPTEHNLALSLRGPGAASVCDTAASCVAGVDANERAMAETLTYTATTAGTYYVIVDSFWSGEHGEFTLNATLTP</sequence>
<feature type="region of interest" description="Disordered" evidence="1">
    <location>
        <begin position="23"/>
        <end position="52"/>
    </location>
</feature>
<feature type="signal peptide" evidence="2">
    <location>
        <begin position="1"/>
        <end position="18"/>
    </location>
</feature>
<dbReference type="EMBL" id="CP011125">
    <property type="protein sequence ID" value="AKF03576.1"/>
    <property type="molecule type" value="Genomic_DNA"/>
</dbReference>
<organism evidence="4 5">
    <name type="scientific">Sandaracinus amylolyticus</name>
    <dbReference type="NCBI Taxonomy" id="927083"/>
    <lineage>
        <taxon>Bacteria</taxon>
        <taxon>Pseudomonadati</taxon>
        <taxon>Myxococcota</taxon>
        <taxon>Polyangia</taxon>
        <taxon>Polyangiales</taxon>
        <taxon>Sandaracinaceae</taxon>
        <taxon>Sandaracinus</taxon>
    </lineage>
</organism>
<dbReference type="Pfam" id="PF04151">
    <property type="entry name" value="PPC"/>
    <property type="match status" value="1"/>
</dbReference>
<dbReference type="KEGG" id="samy:DB32_000725"/>
<dbReference type="PROSITE" id="PS51257">
    <property type="entry name" value="PROKAR_LIPOPROTEIN"/>
    <property type="match status" value="1"/>
</dbReference>
<evidence type="ECO:0000259" key="3">
    <source>
        <dbReference type="Pfam" id="PF04151"/>
    </source>
</evidence>
<feature type="chain" id="PRO_5002512896" description="Peptidase C-terminal archaeal/bacterial domain-containing protein" evidence="2">
    <location>
        <begin position="19"/>
        <end position="550"/>
    </location>
</feature>
<protein>
    <recommendedName>
        <fullName evidence="3">Peptidase C-terminal archaeal/bacterial domain-containing protein</fullName>
    </recommendedName>
</protein>
<evidence type="ECO:0000256" key="1">
    <source>
        <dbReference type="SAM" id="MobiDB-lite"/>
    </source>
</evidence>
<proteinExistence type="predicted"/>
<dbReference type="AlphaFoldDB" id="A0A0F6YG83"/>
<gene>
    <name evidence="4" type="ORF">DB32_000725</name>
</gene>
<evidence type="ECO:0000256" key="2">
    <source>
        <dbReference type="SAM" id="SignalP"/>
    </source>
</evidence>
<dbReference type="STRING" id="927083.DB32_000725"/>
<keyword evidence="2" id="KW-0732">Signal</keyword>
<dbReference type="InterPro" id="IPR007280">
    <property type="entry name" value="Peptidase_C_arc/bac"/>
</dbReference>
<name>A0A0F6YG83_9BACT</name>
<dbReference type="OrthoDB" id="5491294at2"/>
<evidence type="ECO:0000313" key="5">
    <source>
        <dbReference type="Proteomes" id="UP000034883"/>
    </source>
</evidence>
<dbReference type="Gene3D" id="2.60.120.380">
    <property type="match status" value="1"/>
</dbReference>
<dbReference type="Proteomes" id="UP000034883">
    <property type="component" value="Chromosome"/>
</dbReference>
<evidence type="ECO:0000313" key="4">
    <source>
        <dbReference type="EMBL" id="AKF03576.1"/>
    </source>
</evidence>
<dbReference type="RefSeq" id="WP_053231021.1">
    <property type="nucleotide sequence ID" value="NZ_CP011125.1"/>
</dbReference>
<feature type="compositionally biased region" description="Low complexity" evidence="1">
    <location>
        <begin position="27"/>
        <end position="36"/>
    </location>
</feature>
<accession>A0A0F6YG83</accession>
<reference evidence="4 5" key="1">
    <citation type="submission" date="2015-03" db="EMBL/GenBank/DDBJ databases">
        <title>Genome assembly of Sandaracinus amylolyticus DSM 53668.</title>
        <authorList>
            <person name="Sharma G."/>
            <person name="Subramanian S."/>
        </authorList>
    </citation>
    <scope>NUCLEOTIDE SEQUENCE [LARGE SCALE GENOMIC DNA]</scope>
    <source>
        <strain evidence="4 5">DSM 53668</strain>
    </source>
</reference>
<keyword evidence="5" id="KW-1185">Reference proteome</keyword>